<evidence type="ECO:0000313" key="2">
    <source>
        <dbReference type="EMBL" id="KKS43586.1"/>
    </source>
</evidence>
<evidence type="ECO:0000313" key="3">
    <source>
        <dbReference type="Proteomes" id="UP000033986"/>
    </source>
</evidence>
<keyword evidence="1" id="KW-0812">Transmembrane</keyword>
<evidence type="ECO:0000256" key="1">
    <source>
        <dbReference type="SAM" id="Phobius"/>
    </source>
</evidence>
<keyword evidence="1" id="KW-0472">Membrane</keyword>
<accession>A0A0G1BB80</accession>
<keyword evidence="1" id="KW-1133">Transmembrane helix</keyword>
<protein>
    <recommendedName>
        <fullName evidence="4">Type 4 fimbrial biogenesis protein PilX N-terminal domain-containing protein</fullName>
    </recommendedName>
</protein>
<feature type="transmembrane region" description="Helical" evidence="1">
    <location>
        <begin position="21"/>
        <end position="44"/>
    </location>
</feature>
<name>A0A0G1BB80_9BACT</name>
<sequence length="193" mass="20672">MTKKNRKKLMSKANTQERGSVLILALIMASILLSVGMGISNIALKEIKLSSIGNESGKAFYMADTGAECALYWDTRSVAVIEDVTSVGAIRQYVFATSSGSSVISVIPNSDIKCFNGVDITDPPWNIAYGNSPDSAVTTFELKDADLTKPCVIVEVSKIDTGGGVFSTTIDSRGRSSCDSNPRRVERGLKVSY</sequence>
<proteinExistence type="predicted"/>
<dbReference type="Proteomes" id="UP000033986">
    <property type="component" value="Unassembled WGS sequence"/>
</dbReference>
<organism evidence="2 3">
    <name type="scientific">Candidatus Azambacteria bacterium GW2011_GWB1_42_17</name>
    <dbReference type="NCBI Taxonomy" id="1618615"/>
    <lineage>
        <taxon>Bacteria</taxon>
        <taxon>Candidatus Azamiibacteriota</taxon>
    </lineage>
</organism>
<evidence type="ECO:0008006" key="4">
    <source>
        <dbReference type="Google" id="ProtNLM"/>
    </source>
</evidence>
<dbReference type="EMBL" id="LCDB01000031">
    <property type="protein sequence ID" value="KKS43586.1"/>
    <property type="molecule type" value="Genomic_DNA"/>
</dbReference>
<comment type="caution">
    <text evidence="2">The sequence shown here is derived from an EMBL/GenBank/DDBJ whole genome shotgun (WGS) entry which is preliminary data.</text>
</comment>
<dbReference type="AlphaFoldDB" id="A0A0G1BB80"/>
<reference evidence="2 3" key="1">
    <citation type="journal article" date="2015" name="Nature">
        <title>rRNA introns, odd ribosomes, and small enigmatic genomes across a large radiation of phyla.</title>
        <authorList>
            <person name="Brown C.T."/>
            <person name="Hug L.A."/>
            <person name="Thomas B.C."/>
            <person name="Sharon I."/>
            <person name="Castelle C.J."/>
            <person name="Singh A."/>
            <person name="Wilkins M.J."/>
            <person name="Williams K.H."/>
            <person name="Banfield J.F."/>
        </authorList>
    </citation>
    <scope>NUCLEOTIDE SEQUENCE [LARGE SCALE GENOMIC DNA]</scope>
</reference>
<gene>
    <name evidence="2" type="ORF">UV07_C0031G0005</name>
</gene>